<proteinExistence type="inferred from homology"/>
<comment type="subcellular location">
    <subcellularLocation>
        <location evidence="1 11">Nucleus</location>
    </subcellularLocation>
</comment>
<accession>A0AAV5WA05</accession>
<dbReference type="AlphaFoldDB" id="A0AAV5WA05"/>
<dbReference type="GO" id="GO:0035097">
    <property type="term" value="C:histone methyltransferase complex"/>
    <property type="evidence" value="ECO:0007669"/>
    <property type="project" value="UniProtKB-ARBA"/>
</dbReference>
<evidence type="ECO:0000256" key="3">
    <source>
        <dbReference type="ARBA" id="ARBA00020987"/>
    </source>
</evidence>
<feature type="compositionally biased region" description="Low complexity" evidence="12">
    <location>
        <begin position="42"/>
        <end position="56"/>
    </location>
</feature>
<feature type="compositionally biased region" description="Polar residues" evidence="12">
    <location>
        <begin position="427"/>
        <end position="442"/>
    </location>
</feature>
<feature type="compositionally biased region" description="Low complexity" evidence="12">
    <location>
        <begin position="527"/>
        <end position="542"/>
    </location>
</feature>
<feature type="domain" description="DOT1" evidence="13">
    <location>
        <begin position="100"/>
        <end position="429"/>
    </location>
</feature>
<dbReference type="EMBL" id="BTSY01000005">
    <property type="protein sequence ID" value="GMT27238.1"/>
    <property type="molecule type" value="Genomic_DNA"/>
</dbReference>
<feature type="region of interest" description="Disordered" evidence="12">
    <location>
        <begin position="504"/>
        <end position="600"/>
    </location>
</feature>
<dbReference type="Gene3D" id="1.10.260.60">
    <property type="match status" value="1"/>
</dbReference>
<evidence type="ECO:0000256" key="9">
    <source>
        <dbReference type="ARBA" id="ARBA00029821"/>
    </source>
</evidence>
<feature type="compositionally biased region" description="Acidic residues" evidence="12">
    <location>
        <begin position="29"/>
        <end position="41"/>
    </location>
</feature>
<comment type="caution">
    <text evidence="14">The sequence shown here is derived from an EMBL/GenBank/DDBJ whole genome shotgun (WGS) entry which is preliminary data.</text>
</comment>
<dbReference type="InterPro" id="IPR030445">
    <property type="entry name" value="H3-K79_meTrfase"/>
</dbReference>
<evidence type="ECO:0000313" key="14">
    <source>
        <dbReference type="EMBL" id="GMT27238.1"/>
    </source>
</evidence>
<feature type="compositionally biased region" description="Basic and acidic residues" evidence="12">
    <location>
        <begin position="575"/>
        <end position="591"/>
    </location>
</feature>
<feature type="compositionally biased region" description="Low complexity" evidence="12">
    <location>
        <begin position="560"/>
        <end position="572"/>
    </location>
</feature>
<dbReference type="GO" id="GO:0032259">
    <property type="term" value="P:methylation"/>
    <property type="evidence" value="ECO:0007669"/>
    <property type="project" value="UniProtKB-KW"/>
</dbReference>
<dbReference type="GO" id="GO:0140956">
    <property type="term" value="F:histone H3K79 trimethyltransferase activity"/>
    <property type="evidence" value="ECO:0007669"/>
    <property type="project" value="UniProtKB-EC"/>
</dbReference>
<evidence type="ECO:0000256" key="6">
    <source>
        <dbReference type="ARBA" id="ARBA00022691"/>
    </source>
</evidence>
<feature type="compositionally biased region" description="Basic and acidic residues" evidence="12">
    <location>
        <begin position="543"/>
        <end position="559"/>
    </location>
</feature>
<dbReference type="EC" id="2.1.1.360" evidence="2 11"/>
<evidence type="ECO:0000256" key="10">
    <source>
        <dbReference type="ARBA" id="ARBA00047770"/>
    </source>
</evidence>
<keyword evidence="8 11" id="KW-0539">Nucleus</keyword>
<dbReference type="GO" id="GO:0006281">
    <property type="term" value="P:DNA repair"/>
    <property type="evidence" value="ECO:0007669"/>
    <property type="project" value="TreeGrafter"/>
</dbReference>
<comment type="catalytic activity">
    <reaction evidence="10 11">
        <text>L-lysyl(79)-[histone H3] + 3 S-adenosyl-L-methionine = N(6),N(6),N(6)-trimethyl-L-lysyl(79)-[histone H3] + 3 S-adenosyl-L-homocysteine + 3 H(+)</text>
        <dbReference type="Rhea" id="RHEA:60328"/>
        <dbReference type="Rhea" id="RHEA-COMP:15549"/>
        <dbReference type="Rhea" id="RHEA-COMP:15552"/>
        <dbReference type="ChEBI" id="CHEBI:15378"/>
        <dbReference type="ChEBI" id="CHEBI:29969"/>
        <dbReference type="ChEBI" id="CHEBI:57856"/>
        <dbReference type="ChEBI" id="CHEBI:59789"/>
        <dbReference type="ChEBI" id="CHEBI:61961"/>
        <dbReference type="EC" id="2.1.1.360"/>
    </reaction>
</comment>
<dbReference type="FunFam" id="3.40.50.150:FF:000033">
    <property type="entry name" value="Histone-lysine N-methyltransferase, H3 lysine-79 specific"/>
    <property type="match status" value="1"/>
</dbReference>
<dbReference type="Gene3D" id="3.40.50.150">
    <property type="entry name" value="Vaccinia Virus protein VP39"/>
    <property type="match status" value="1"/>
</dbReference>
<keyword evidence="5 11" id="KW-0808">Transferase</keyword>
<dbReference type="Proteomes" id="UP001432322">
    <property type="component" value="Unassembled WGS sequence"/>
</dbReference>
<protein>
    <recommendedName>
        <fullName evidence="3 11">Histone-lysine N-methyltransferase, H3 lysine-79 specific</fullName>
        <ecNumber evidence="2 11">2.1.1.360</ecNumber>
    </recommendedName>
    <alternativeName>
        <fullName evidence="9 11">Histone H3-K79 methyltransferase</fullName>
    </alternativeName>
</protein>
<feature type="compositionally biased region" description="Basic and acidic residues" evidence="12">
    <location>
        <begin position="19"/>
        <end position="28"/>
    </location>
</feature>
<evidence type="ECO:0000256" key="2">
    <source>
        <dbReference type="ARBA" id="ARBA00012190"/>
    </source>
</evidence>
<reference evidence="14" key="1">
    <citation type="submission" date="2023-10" db="EMBL/GenBank/DDBJ databases">
        <title>Genome assembly of Pristionchus species.</title>
        <authorList>
            <person name="Yoshida K."/>
            <person name="Sommer R.J."/>
        </authorList>
    </citation>
    <scope>NUCLEOTIDE SEQUENCE</scope>
    <source>
        <strain evidence="14">RS5133</strain>
    </source>
</reference>
<gene>
    <name evidence="14" type="ORF">PFISCL1PPCAC_18535</name>
</gene>
<dbReference type="SUPFAM" id="SSF53335">
    <property type="entry name" value="S-adenosyl-L-methionine-dependent methyltransferases"/>
    <property type="match status" value="1"/>
</dbReference>
<feature type="region of interest" description="Disordered" evidence="12">
    <location>
        <begin position="765"/>
        <end position="806"/>
    </location>
</feature>
<evidence type="ECO:0000256" key="7">
    <source>
        <dbReference type="ARBA" id="ARBA00022853"/>
    </source>
</evidence>
<dbReference type="InterPro" id="IPR029063">
    <property type="entry name" value="SAM-dependent_MTases_sf"/>
</dbReference>
<evidence type="ECO:0000259" key="13">
    <source>
        <dbReference type="PROSITE" id="PS51569"/>
    </source>
</evidence>
<evidence type="ECO:0000256" key="4">
    <source>
        <dbReference type="ARBA" id="ARBA00022603"/>
    </source>
</evidence>
<dbReference type="PANTHER" id="PTHR21451:SF0">
    <property type="entry name" value="HISTONE-LYSINE N-METHYLTRANSFERASE, H3 LYSINE-79 SPECIFIC"/>
    <property type="match status" value="1"/>
</dbReference>
<name>A0AAV5WA05_9BILA</name>
<comment type="similarity">
    <text evidence="11">Belongs to the class I-like SAM-binding methyltransferase superfamily. DOT1 family.</text>
</comment>
<evidence type="ECO:0000256" key="8">
    <source>
        <dbReference type="ARBA" id="ARBA00023242"/>
    </source>
</evidence>
<feature type="non-terminal residue" evidence="14">
    <location>
        <position position="806"/>
    </location>
</feature>
<feature type="region of interest" description="Disordered" evidence="12">
    <location>
        <begin position="427"/>
        <end position="450"/>
    </location>
</feature>
<comment type="miscellaneous">
    <text evidence="11">In contrast to other lysine histone methyltransferases, it does not contain a SET domain, suggesting the existence of another mechanism for methylation of lysine residues of histones.</text>
</comment>
<evidence type="ECO:0000313" key="15">
    <source>
        <dbReference type="Proteomes" id="UP001432322"/>
    </source>
</evidence>
<dbReference type="InterPro" id="IPR025789">
    <property type="entry name" value="DOT1_dom"/>
</dbReference>
<dbReference type="PANTHER" id="PTHR21451">
    <property type="entry name" value="HISTONE H3 METHYLTRANSFERASE"/>
    <property type="match status" value="1"/>
</dbReference>
<evidence type="ECO:0000256" key="11">
    <source>
        <dbReference type="RuleBase" id="RU271113"/>
    </source>
</evidence>
<keyword evidence="15" id="KW-1185">Reference proteome</keyword>
<dbReference type="Pfam" id="PF08123">
    <property type="entry name" value="DOT1"/>
    <property type="match status" value="1"/>
</dbReference>
<keyword evidence="4 11" id="KW-0489">Methyltransferase</keyword>
<sequence>MEIDGVGGGGGAQEEERSEGERGDRVDKFEEEEEAQMEEGELQQADAAAAAAAGGENESEDGGSEETSSTGGGPAADEDTVSFKLLSPLGGAYLEFTMSRGKKANVETNDELQTHLSNIFCYQMGIREAFEKAVSVSSWKDAPWTDVDQVGALIARLNKCIQCMVNLWKGQTRPVSESDWFKPDVTAGQLTKLSSFSFNRAVQNAAKLNKCYKAFSSQTYGETSYNQVQIILDKLELNERDVFVDLGSGVGHVITFVSGYTRVKRAVGIEINELPAVKATFMTTEFKNMMKWYGKKYRPFELIRGDFLHEEHKDLIIKEATVIFINNYMFDAQLMYHIKQMVMDMADGTRIICTKSLLEERNAEQDADKGRSRPVTGRTINRQTVDMMLDMAKFPLCELPVSWSKGESVKFYLFTVNHAKIEQIFQEANNSGQNSTRSGSAESNRENELEKSIADTINEVASSSKGGAHAGRKGAEVDVQMYSDDEDSDDEDYMIPATASRKWAGLKVQEKRRAADDEYTPAKKRSSTGASASRSTVSVSSASKRDQHKREDKKKDKPSSRSGRAAAAVSTSDHGMIKQEGSKKIKSEEGVAPHSRSSRATLEAVTLDPSNSMDRHLIEVRQQYMDFMTYLTTEEAKRRLLEEFHAQTVRKQELQARISQMVSCVEQLLNTGVQTLNARLQELEMTDVKCPADILANSKQIVTSHKDITLKVAAMESEVCGLETGLRTAVPYAQLLLEKLETVDLATDDDYDKIILAARAENAATAGEENELPSVQLPDHLLSPSGTPAARRPRARPRASQARRSG</sequence>
<dbReference type="GO" id="GO:0000077">
    <property type="term" value="P:DNA damage checkpoint signaling"/>
    <property type="evidence" value="ECO:0007669"/>
    <property type="project" value="TreeGrafter"/>
</dbReference>
<evidence type="ECO:0000256" key="5">
    <source>
        <dbReference type="ARBA" id="ARBA00022679"/>
    </source>
</evidence>
<feature type="compositionally biased region" description="Gly residues" evidence="12">
    <location>
        <begin position="1"/>
        <end position="12"/>
    </location>
</feature>
<evidence type="ECO:0000256" key="1">
    <source>
        <dbReference type="ARBA" id="ARBA00004123"/>
    </source>
</evidence>
<feature type="region of interest" description="Disordered" evidence="12">
    <location>
        <begin position="1"/>
        <end position="79"/>
    </location>
</feature>
<keyword evidence="7 11" id="KW-0156">Chromatin regulator</keyword>
<evidence type="ECO:0000256" key="12">
    <source>
        <dbReference type="SAM" id="MobiDB-lite"/>
    </source>
</evidence>
<keyword evidence="6 11" id="KW-0949">S-adenosyl-L-methionine</keyword>
<organism evidence="14 15">
    <name type="scientific">Pristionchus fissidentatus</name>
    <dbReference type="NCBI Taxonomy" id="1538716"/>
    <lineage>
        <taxon>Eukaryota</taxon>
        <taxon>Metazoa</taxon>
        <taxon>Ecdysozoa</taxon>
        <taxon>Nematoda</taxon>
        <taxon>Chromadorea</taxon>
        <taxon>Rhabditida</taxon>
        <taxon>Rhabditina</taxon>
        <taxon>Diplogasteromorpha</taxon>
        <taxon>Diplogasteroidea</taxon>
        <taxon>Neodiplogasteridae</taxon>
        <taxon>Pristionchus</taxon>
    </lineage>
</organism>
<dbReference type="PROSITE" id="PS51569">
    <property type="entry name" value="DOT1"/>
    <property type="match status" value="1"/>
</dbReference>
<comment type="function">
    <text evidence="11">Histone methyltransferase that specifically trimethylates histone H3 to form H3K79me3. This methylation is required for telomere silencing and for the pachytene checkpoint during the meiotic cell cycle by allowing the recruitment of RAD9 to double strand breaks. Nucleosomes are preferred as substrate compared to free histone.</text>
</comment>